<dbReference type="Proteomes" id="UP000245839">
    <property type="component" value="Unassembled WGS sequence"/>
</dbReference>
<keyword evidence="3" id="KW-1185">Reference proteome</keyword>
<dbReference type="PANTHER" id="PTHR30050">
    <property type="entry name" value="CHROMOSOMAL REPLICATION INITIATOR PROTEIN DNAA"/>
    <property type="match status" value="1"/>
</dbReference>
<dbReference type="AlphaFoldDB" id="A0A2Y9AAT5"/>
<dbReference type="GO" id="GO:0006270">
    <property type="term" value="P:DNA replication initiation"/>
    <property type="evidence" value="ECO:0007669"/>
    <property type="project" value="TreeGrafter"/>
</dbReference>
<name>A0A2Y9AAT5_9RHOB</name>
<sequence>MTPRQTIIDLPRLNQRSRADFMSSPVNETALALFDRWPDWPDRRLALVGPEGAGKSHLAAAWAGRTGARVVAAADLAEDDIPALAEGPVAVEDADRGLTLERERALFHLWNTLGAAGQSLLLTGRRAPSDWGVRLPDLASRLASLTPARLGEPDEALLQAVLLKLFADRQIAPRPALVQYLLPRMERSFAAAHALVDRLDREALAQGRAVDVPLARRLLEIDAP</sequence>
<dbReference type="Proteomes" id="UP000251571">
    <property type="component" value="Unassembled WGS sequence"/>
</dbReference>
<evidence type="ECO:0000313" key="3">
    <source>
        <dbReference type="Proteomes" id="UP000245839"/>
    </source>
</evidence>
<evidence type="ECO:0000313" key="2">
    <source>
        <dbReference type="EMBL" id="SSA41701.1"/>
    </source>
</evidence>
<dbReference type="EMBL" id="UETC01000002">
    <property type="protein sequence ID" value="SSA41701.1"/>
    <property type="molecule type" value="Genomic_DNA"/>
</dbReference>
<dbReference type="InterPro" id="IPR027417">
    <property type="entry name" value="P-loop_NTPase"/>
</dbReference>
<protein>
    <recommendedName>
        <fullName evidence="5">DnaA protein</fullName>
    </recommendedName>
</protein>
<dbReference type="Gene3D" id="3.40.50.300">
    <property type="entry name" value="P-loop containing nucleotide triphosphate hydrolases"/>
    <property type="match status" value="1"/>
</dbReference>
<dbReference type="GO" id="GO:0005886">
    <property type="term" value="C:plasma membrane"/>
    <property type="evidence" value="ECO:0007669"/>
    <property type="project" value="TreeGrafter"/>
</dbReference>
<evidence type="ECO:0000313" key="4">
    <source>
        <dbReference type="Proteomes" id="UP000251571"/>
    </source>
</evidence>
<dbReference type="PANTHER" id="PTHR30050:SF5">
    <property type="entry name" value="DNAA REGULATORY INACTIVATOR HDA"/>
    <property type="match status" value="1"/>
</dbReference>
<proteinExistence type="predicted"/>
<dbReference type="Gene3D" id="1.10.8.60">
    <property type="match status" value="1"/>
</dbReference>
<reference evidence="2 4" key="1">
    <citation type="submission" date="2016-10" db="EMBL/GenBank/DDBJ databases">
        <authorList>
            <person name="Cai Z."/>
        </authorList>
    </citation>
    <scope>NUCLEOTIDE SEQUENCE [LARGE SCALE GENOMIC DNA]</scope>
    <source>
        <strain evidence="2 4">DSM 25227</strain>
    </source>
</reference>
<organism evidence="2 4">
    <name type="scientific">Jannaschia seohaensis</name>
    <dbReference type="NCBI Taxonomy" id="475081"/>
    <lineage>
        <taxon>Bacteria</taxon>
        <taxon>Pseudomonadati</taxon>
        <taxon>Pseudomonadota</taxon>
        <taxon>Alphaproteobacteria</taxon>
        <taxon>Rhodobacterales</taxon>
        <taxon>Roseobacteraceae</taxon>
        <taxon>Jannaschia</taxon>
    </lineage>
</organism>
<gene>
    <name evidence="1" type="ORF">BCF38_102541</name>
    <name evidence="2" type="ORF">SAMN05421539_102541</name>
</gene>
<evidence type="ECO:0000313" key="1">
    <source>
        <dbReference type="EMBL" id="PWJ21291.1"/>
    </source>
</evidence>
<dbReference type="EMBL" id="QGDJ01000002">
    <property type="protein sequence ID" value="PWJ21291.1"/>
    <property type="molecule type" value="Genomic_DNA"/>
</dbReference>
<dbReference type="RefSeq" id="WP_245947303.1">
    <property type="nucleotide sequence ID" value="NZ_QGDJ01000002.1"/>
</dbReference>
<accession>A0A2Y9AAT5</accession>
<reference evidence="1 3" key="2">
    <citation type="submission" date="2018-03" db="EMBL/GenBank/DDBJ databases">
        <title>Genomic Encyclopedia of Archaeal and Bacterial Type Strains, Phase II (KMG-II): from individual species to whole genera.</title>
        <authorList>
            <person name="Goeker M."/>
        </authorList>
    </citation>
    <scope>NUCLEOTIDE SEQUENCE [LARGE SCALE GENOMIC DNA]</scope>
    <source>
        <strain evidence="1 3">DSM 25227</strain>
    </source>
</reference>
<dbReference type="SUPFAM" id="SSF52540">
    <property type="entry name" value="P-loop containing nucleoside triphosphate hydrolases"/>
    <property type="match status" value="1"/>
</dbReference>
<dbReference type="GO" id="GO:0003688">
    <property type="term" value="F:DNA replication origin binding"/>
    <property type="evidence" value="ECO:0007669"/>
    <property type="project" value="TreeGrafter"/>
</dbReference>
<evidence type="ECO:0008006" key="5">
    <source>
        <dbReference type="Google" id="ProtNLM"/>
    </source>
</evidence>